<sequence>MRPIIWDDAAQRALSSETTRAVRSLSLKEAREKEQEIIQQSRLVGSTIYTKMFRASNHTASEKVVLLLEQLGAQIEEGTLQLTGPYKIDPELAPHNDFLNLLAKTIQQAYQGKLLDDPRVHQLRMYLDRQNIRYIRKNFGILGQADEDALAAYVHAPKKAGGLGGHGLRAERARLHNKYQTTYLAGNENRKRVTPDFHSEFILDPAGRFVSQWNVLEMDEVGKVITDFFYYKERYPTYAEWHYFQQQILNGESFNYADRNDNVHRRLDSLPPIHLDYPLRKKLGKEWNNPQDKLEYHWREVDRNPEPYAHRKNIGKKWGVFIIFFLMAKLLIRKHK</sequence>
<organism evidence="1 2">
    <name type="scientific">Candidatus Enterococcus ferrettii</name>
    <dbReference type="NCBI Taxonomy" id="2815324"/>
    <lineage>
        <taxon>Bacteria</taxon>
        <taxon>Bacillati</taxon>
        <taxon>Bacillota</taxon>
        <taxon>Bacilli</taxon>
        <taxon>Lactobacillales</taxon>
        <taxon>Enterococcaceae</taxon>
        <taxon>Enterococcus</taxon>
    </lineage>
</organism>
<evidence type="ECO:0000313" key="2">
    <source>
        <dbReference type="Proteomes" id="UP000664357"/>
    </source>
</evidence>
<keyword evidence="2" id="KW-1185">Reference proteome</keyword>
<name>A0ABV0EXK4_9ENTE</name>
<evidence type="ECO:0000313" key="1">
    <source>
        <dbReference type="EMBL" id="MEO1772329.1"/>
    </source>
</evidence>
<dbReference type="Pfam" id="PF11311">
    <property type="entry name" value="DUF3114"/>
    <property type="match status" value="1"/>
</dbReference>
<reference evidence="1 2" key="1">
    <citation type="submission" date="2021-03" db="EMBL/GenBank/DDBJ databases">
        <authorList>
            <person name="Gilmore M.S."/>
            <person name="Schwartzman J."/>
            <person name="Van Tyne D."/>
            <person name="Martin M."/>
            <person name="Earl A.M."/>
            <person name="Manson A.L."/>
            <person name="Straub T."/>
            <person name="Salamzade R."/>
            <person name="Saavedra J."/>
            <person name="Lebreton F."/>
            <person name="Prichula J."/>
            <person name="Schaufler K."/>
            <person name="Gaca A."/>
            <person name="Sgardioli B."/>
            <person name="Wagenaar J."/>
            <person name="Strong T."/>
        </authorList>
    </citation>
    <scope>NUCLEOTIDE SEQUENCE [LARGE SCALE GENOMIC DNA]</scope>
    <source>
        <strain evidence="1 2">665A</strain>
    </source>
</reference>
<accession>A0ABV0EXK4</accession>
<gene>
    <name evidence="1" type="ORF">JZO67_004311</name>
</gene>
<dbReference type="Proteomes" id="UP000664357">
    <property type="component" value="Unassembled WGS sequence"/>
</dbReference>
<proteinExistence type="predicted"/>
<reference evidence="1 2" key="2">
    <citation type="submission" date="2024-02" db="EMBL/GenBank/DDBJ databases">
        <title>The Genome Sequence of Enterococcus sp. DIV0159.</title>
        <authorList>
            <person name="Earl A."/>
            <person name="Manson A."/>
            <person name="Gilmore M."/>
            <person name="Sanders J."/>
            <person name="Shea T."/>
            <person name="Howe W."/>
            <person name="Livny J."/>
            <person name="Cuomo C."/>
            <person name="Neafsey D."/>
            <person name="Birren B."/>
        </authorList>
    </citation>
    <scope>NUCLEOTIDE SEQUENCE [LARGE SCALE GENOMIC DNA]</scope>
    <source>
        <strain evidence="1 2">665A</strain>
    </source>
</reference>
<dbReference type="InterPro" id="IPR021462">
    <property type="entry name" value="DUF3114"/>
</dbReference>
<dbReference type="RefSeq" id="WP_207701775.1">
    <property type="nucleotide sequence ID" value="NZ_JAFREL020000004.1"/>
</dbReference>
<comment type="caution">
    <text evidence="1">The sequence shown here is derived from an EMBL/GenBank/DDBJ whole genome shotgun (WGS) entry which is preliminary data.</text>
</comment>
<dbReference type="EMBL" id="JAFREL020000004">
    <property type="protein sequence ID" value="MEO1772329.1"/>
    <property type="molecule type" value="Genomic_DNA"/>
</dbReference>
<protein>
    <submittedName>
        <fullName evidence="1">Uncharacterized protein</fullName>
    </submittedName>
</protein>